<reference evidence="18 19" key="1">
    <citation type="journal article" date="2015" name="Nat. Commun.">
        <title>Lucilia cuprina genome unlocks parasitic fly biology to underpin future interventions.</title>
        <authorList>
            <person name="Anstead C.A."/>
            <person name="Korhonen P.K."/>
            <person name="Young N.D."/>
            <person name="Hall R.S."/>
            <person name="Jex A.R."/>
            <person name="Murali S.C."/>
            <person name="Hughes D.S."/>
            <person name="Lee S.F."/>
            <person name="Perry T."/>
            <person name="Stroehlein A.J."/>
            <person name="Ansell B.R."/>
            <person name="Breugelmans B."/>
            <person name="Hofmann A."/>
            <person name="Qu J."/>
            <person name="Dugan S."/>
            <person name="Lee S.L."/>
            <person name="Chao H."/>
            <person name="Dinh H."/>
            <person name="Han Y."/>
            <person name="Doddapaneni H.V."/>
            <person name="Worley K.C."/>
            <person name="Muzny D.M."/>
            <person name="Ioannidis P."/>
            <person name="Waterhouse R.M."/>
            <person name="Zdobnov E.M."/>
            <person name="James P.J."/>
            <person name="Bagnall N.H."/>
            <person name="Kotze A.C."/>
            <person name="Gibbs R.A."/>
            <person name="Richards S."/>
            <person name="Batterham P."/>
            <person name="Gasser R.B."/>
        </authorList>
    </citation>
    <scope>NUCLEOTIDE SEQUENCE [LARGE SCALE GENOMIC DNA]</scope>
    <source>
        <strain evidence="18 19">LS</strain>
        <tissue evidence="18">Full body</tissue>
    </source>
</reference>
<dbReference type="Proteomes" id="UP000037069">
    <property type="component" value="Unassembled WGS sequence"/>
</dbReference>
<keyword evidence="6" id="KW-0677">Repeat</keyword>
<evidence type="ECO:0000256" key="7">
    <source>
        <dbReference type="ARBA" id="ARBA00022989"/>
    </source>
</evidence>
<dbReference type="PANTHER" id="PTHR45788">
    <property type="entry name" value="SUCCINATE/FUMARATE MITOCHONDRIAL TRANSPORTER-RELATED"/>
    <property type="match status" value="1"/>
</dbReference>
<keyword evidence="10 15" id="KW-0472">Membrane</keyword>
<dbReference type="InterPro" id="IPR000463">
    <property type="entry name" value="Fatty_acid-bd"/>
</dbReference>
<gene>
    <name evidence="18" type="ORF">FF38_03991</name>
</gene>
<dbReference type="OMA" id="PWMSEHG"/>
<protein>
    <recommendedName>
        <fullName evidence="13">Fatty acid-binding protein, muscle</fullName>
    </recommendedName>
    <alternativeName>
        <fullName evidence="11">Citrate transport protein</fullName>
    </alternativeName>
    <alternativeName>
        <fullName evidence="14">M-FABP</fullName>
    </alternativeName>
</protein>
<accession>A0A0L0BNS4</accession>
<name>A0A0L0BNS4_LUCCU</name>
<dbReference type="InterPro" id="IPR000566">
    <property type="entry name" value="Lipocln_cytosolic_FA-bd_dom"/>
</dbReference>
<dbReference type="OrthoDB" id="44467at2759"/>
<dbReference type="PROSITE" id="PS50920">
    <property type="entry name" value="SOLCAR"/>
    <property type="match status" value="6"/>
</dbReference>
<keyword evidence="5 15" id="KW-0812">Transmembrane</keyword>
<evidence type="ECO:0000256" key="1">
    <source>
        <dbReference type="ARBA" id="ARBA00004225"/>
    </source>
</evidence>
<keyword evidence="4 16" id="KW-0813">Transport</keyword>
<dbReference type="InterPro" id="IPR018108">
    <property type="entry name" value="MCP_transmembrane"/>
</dbReference>
<proteinExistence type="inferred from homology"/>
<dbReference type="SUPFAM" id="SSF103506">
    <property type="entry name" value="Mitochondrial carrier"/>
    <property type="match status" value="2"/>
</dbReference>
<dbReference type="FunFam" id="2.40.128.20:FF:000001">
    <property type="entry name" value="Fatty acid-binding protein, adipocyte"/>
    <property type="match status" value="1"/>
</dbReference>
<evidence type="ECO:0000256" key="9">
    <source>
        <dbReference type="ARBA" id="ARBA00023128"/>
    </source>
</evidence>
<dbReference type="AlphaFoldDB" id="A0A0L0BNS4"/>
<dbReference type="InterPro" id="IPR049563">
    <property type="entry name" value="TXTP-like"/>
</dbReference>
<dbReference type="Pfam" id="PF00153">
    <property type="entry name" value="Mito_carr"/>
    <property type="match status" value="6"/>
</dbReference>
<keyword evidence="8" id="KW-0446">Lipid-binding</keyword>
<feature type="repeat" description="Solcar" evidence="15">
    <location>
        <begin position="663"/>
        <end position="748"/>
    </location>
</feature>
<dbReference type="PRINTS" id="PR00178">
    <property type="entry name" value="FATTYACIDBP"/>
</dbReference>
<evidence type="ECO:0000256" key="10">
    <source>
        <dbReference type="ARBA" id="ARBA00023136"/>
    </source>
</evidence>
<dbReference type="GO" id="GO:0071913">
    <property type="term" value="F:citrate secondary active transmembrane transporter activity"/>
    <property type="evidence" value="ECO:0007669"/>
    <property type="project" value="TreeGrafter"/>
</dbReference>
<dbReference type="STRING" id="7375.A0A0L0BNS4"/>
<comment type="function">
    <text evidence="12">Binds fatty acids in a 1:1 molar ratio.</text>
</comment>
<dbReference type="InterPro" id="IPR012674">
    <property type="entry name" value="Calycin"/>
</dbReference>
<dbReference type="GO" id="GO:0005504">
    <property type="term" value="F:fatty acid binding"/>
    <property type="evidence" value="ECO:0007669"/>
    <property type="project" value="UniProtKB-ARBA"/>
</dbReference>
<evidence type="ECO:0000313" key="19">
    <source>
        <dbReference type="Proteomes" id="UP000037069"/>
    </source>
</evidence>
<feature type="repeat" description="Solcar" evidence="15">
    <location>
        <begin position="169"/>
        <end position="257"/>
    </location>
</feature>
<dbReference type="PANTHER" id="PTHR45788:SF4">
    <property type="entry name" value="TRICARBOXYLATE TRANSPORT PROTEIN, MITOCHONDRIAL"/>
    <property type="match status" value="1"/>
</dbReference>
<evidence type="ECO:0000256" key="11">
    <source>
        <dbReference type="ARBA" id="ARBA00042640"/>
    </source>
</evidence>
<dbReference type="CDD" id="cd19852">
    <property type="entry name" value="FABP_pancrustacea"/>
    <property type="match status" value="1"/>
</dbReference>
<organism evidence="18 19">
    <name type="scientific">Lucilia cuprina</name>
    <name type="common">Green bottle fly</name>
    <name type="synonym">Australian sheep blowfly</name>
    <dbReference type="NCBI Taxonomy" id="7375"/>
    <lineage>
        <taxon>Eukaryota</taxon>
        <taxon>Metazoa</taxon>
        <taxon>Ecdysozoa</taxon>
        <taxon>Arthropoda</taxon>
        <taxon>Hexapoda</taxon>
        <taxon>Insecta</taxon>
        <taxon>Pterygota</taxon>
        <taxon>Neoptera</taxon>
        <taxon>Endopterygota</taxon>
        <taxon>Diptera</taxon>
        <taxon>Brachycera</taxon>
        <taxon>Muscomorpha</taxon>
        <taxon>Oestroidea</taxon>
        <taxon>Calliphoridae</taxon>
        <taxon>Luciliinae</taxon>
        <taxon>Lucilia</taxon>
    </lineage>
</organism>
<evidence type="ECO:0000256" key="15">
    <source>
        <dbReference type="PROSITE-ProRule" id="PRU00282"/>
    </source>
</evidence>
<dbReference type="FunFam" id="1.50.40.10:FF:000007">
    <property type="entry name" value="Mitochondrial tricarboxylate transport protein-like"/>
    <property type="match status" value="2"/>
</dbReference>
<feature type="domain" description="Cytosolic fatty-acid binding proteins" evidence="17">
    <location>
        <begin position="7"/>
        <end position="24"/>
    </location>
</feature>
<feature type="repeat" description="Solcar" evidence="15">
    <location>
        <begin position="268"/>
        <end position="354"/>
    </location>
</feature>
<feature type="repeat" description="Solcar" evidence="15">
    <location>
        <begin position="567"/>
        <end position="653"/>
    </location>
</feature>
<sequence>MACWEGKKYKLDKSENFDEYMKELGVGMVLRKMGNSVSPTVELKKEGDVYTFTTSSTFKTSTISFKLGEEFDEETLDGRKVKSVCTMDGNKLVQEQKGDKPSTIVREFTDSELITTLTIGDVKSVLLCHFLLLSIFGDMDRNTRNIVLNPFYQRPWLNHEAAASAASGGKGLKGIVAGGITGGIEICITYPTEYIKTQLQLDEKGDRKKYNGIYDCAKKTVQQRGFFGLYRGLSVLIYGSIPKSATRFGAFETLKGFMMDTNGQLSVSGKLLSGLGAGVCEAVVAVTPMETIKVKFVHDQRSAEPKFKGFFHGVRSIIQTEGLGGIYKGLTATILKQGSNQAIRFFVMETLKDVYKGNDPEKKVPKLVVGAFGAIAGAASVFGNTPLDVVKTRMQGLEASKYRNTADCALQILRNEGIFAFYKGTVPRLSRVCLDVVIMDRPIGAFVNPFGQRPWMAQTGAAAPSGGGKGLKGIIAGGITGGIEICITYPTEYVKTQLQLDEKGANKKYNGIADCVKKTVKQRGFFGLYRGLSVLLYGSIPKSAARFGAFETLRGHMADANGQLSTSGKLLAGLGAGVCEAVLAVTPMETIKVKFINDQRSAKPQYKGFAHGVGCIIKAEGISGIYKGLTPTILKQGSNQAIRFFVMESLKDLYKGDDKNKPVPKLLVGAFGAFAGAASVFGNTPLDVVKTRMQGLEASKYKNTADCAMKIWKNEGVTAFYKGTVPRLGRVCLDVAITFMIYDSFMDLFNKVWKD</sequence>
<dbReference type="PROSITE" id="PS00214">
    <property type="entry name" value="FABP"/>
    <property type="match status" value="1"/>
</dbReference>
<keyword evidence="7" id="KW-1133">Transmembrane helix</keyword>
<evidence type="ECO:0000256" key="13">
    <source>
        <dbReference type="ARBA" id="ARBA00072951"/>
    </source>
</evidence>
<evidence type="ECO:0000259" key="17">
    <source>
        <dbReference type="PROSITE" id="PS00214"/>
    </source>
</evidence>
<evidence type="ECO:0000256" key="16">
    <source>
        <dbReference type="RuleBase" id="RU003696"/>
    </source>
</evidence>
<dbReference type="Gene3D" id="1.50.40.10">
    <property type="entry name" value="Mitochondrial carrier domain"/>
    <property type="match status" value="2"/>
</dbReference>
<evidence type="ECO:0000256" key="6">
    <source>
        <dbReference type="ARBA" id="ARBA00022737"/>
    </source>
</evidence>
<evidence type="ECO:0000256" key="12">
    <source>
        <dbReference type="ARBA" id="ARBA00057009"/>
    </source>
</evidence>
<comment type="caution">
    <text evidence="18">The sequence shown here is derived from an EMBL/GenBank/DDBJ whole genome shotgun (WGS) entry which is preliminary data.</text>
</comment>
<dbReference type="GO" id="GO:0006843">
    <property type="term" value="P:mitochondrial citrate transmembrane transport"/>
    <property type="evidence" value="ECO:0007669"/>
    <property type="project" value="TreeGrafter"/>
</dbReference>
<feature type="repeat" description="Solcar" evidence="15">
    <location>
        <begin position="364"/>
        <end position="449"/>
    </location>
</feature>
<evidence type="ECO:0000256" key="2">
    <source>
        <dbReference type="ARBA" id="ARBA00006375"/>
    </source>
</evidence>
<dbReference type="Gene3D" id="2.40.128.20">
    <property type="match status" value="1"/>
</dbReference>
<evidence type="ECO:0000256" key="5">
    <source>
        <dbReference type="ARBA" id="ARBA00022692"/>
    </source>
</evidence>
<dbReference type="GO" id="GO:0031966">
    <property type="term" value="C:mitochondrial membrane"/>
    <property type="evidence" value="ECO:0007669"/>
    <property type="project" value="UniProtKB-SubCell"/>
</dbReference>
<evidence type="ECO:0000256" key="14">
    <source>
        <dbReference type="ARBA" id="ARBA00081149"/>
    </source>
</evidence>
<evidence type="ECO:0000256" key="3">
    <source>
        <dbReference type="ARBA" id="ARBA00008390"/>
    </source>
</evidence>
<dbReference type="SUPFAM" id="SSF50814">
    <property type="entry name" value="Lipocalins"/>
    <property type="match status" value="1"/>
</dbReference>
<evidence type="ECO:0000256" key="8">
    <source>
        <dbReference type="ARBA" id="ARBA00023121"/>
    </source>
</evidence>
<dbReference type="EMBL" id="JRES01001582">
    <property type="protein sequence ID" value="KNC21740.1"/>
    <property type="molecule type" value="Genomic_DNA"/>
</dbReference>
<comment type="similarity">
    <text evidence="3 16">Belongs to the calycin superfamily. Fatty-acid binding protein (FABP) family.</text>
</comment>
<keyword evidence="9" id="KW-0496">Mitochondrion</keyword>
<dbReference type="InterPro" id="IPR023395">
    <property type="entry name" value="MCP_dom_sf"/>
</dbReference>
<feature type="repeat" description="Solcar" evidence="15">
    <location>
        <begin position="468"/>
        <end position="556"/>
    </location>
</feature>
<comment type="similarity">
    <text evidence="2">Belongs to the mitochondrial carrier (TC 2.A.29) family.</text>
</comment>
<dbReference type="Pfam" id="PF00061">
    <property type="entry name" value="Lipocalin"/>
    <property type="match status" value="1"/>
</dbReference>
<evidence type="ECO:0000256" key="4">
    <source>
        <dbReference type="ARBA" id="ARBA00022448"/>
    </source>
</evidence>
<keyword evidence="19" id="KW-1185">Reference proteome</keyword>
<comment type="subcellular location">
    <subcellularLocation>
        <location evidence="1">Mitochondrion membrane</location>
        <topology evidence="1">Multi-pass membrane protein</topology>
    </subcellularLocation>
</comment>
<evidence type="ECO:0000313" key="18">
    <source>
        <dbReference type="EMBL" id="KNC21740.1"/>
    </source>
</evidence>